<gene>
    <name evidence="1" type="ORF">GOC74_02935</name>
</gene>
<evidence type="ECO:0000313" key="1">
    <source>
        <dbReference type="EMBL" id="NLV08889.1"/>
    </source>
</evidence>
<dbReference type="AlphaFoldDB" id="A0A847U7E1"/>
<dbReference type="OrthoDB" id="313155at2157"/>
<dbReference type="Proteomes" id="UP000608662">
    <property type="component" value="Unassembled WGS sequence"/>
</dbReference>
<proteinExistence type="predicted"/>
<reference evidence="1" key="1">
    <citation type="submission" date="2019-12" db="EMBL/GenBank/DDBJ databases">
        <title>Whole-genome sequence of Halomicrobium mukohataei pws1.</title>
        <authorList>
            <person name="Verma D.K."/>
            <person name="Gopal K."/>
            <person name="Prasad E.S."/>
        </authorList>
    </citation>
    <scope>NUCLEOTIDE SEQUENCE</scope>
    <source>
        <strain evidence="1">Pws1</strain>
    </source>
</reference>
<organism evidence="1 2">
    <name type="scientific">Halomicrobium mukohataei</name>
    <dbReference type="NCBI Taxonomy" id="57705"/>
    <lineage>
        <taxon>Archaea</taxon>
        <taxon>Methanobacteriati</taxon>
        <taxon>Methanobacteriota</taxon>
        <taxon>Stenosarchaea group</taxon>
        <taxon>Halobacteria</taxon>
        <taxon>Halobacteriales</taxon>
        <taxon>Haloarculaceae</taxon>
        <taxon>Halomicrobium</taxon>
    </lineage>
</organism>
<comment type="caution">
    <text evidence="1">The sequence shown here is derived from an EMBL/GenBank/DDBJ whole genome shotgun (WGS) entry which is preliminary data.</text>
</comment>
<sequence>MRPTRRGVATLAVVGLAVTMAWLSGPRSLNAVAAPLSIALAVGALQVKRAGAPTVERSQPRRGFPGESRTVSLTVEGRGVATISEELADGLSAAAEFERTLPATVSYALAYDARGVYELTRTTVAVRDVLGLVEQRHEVTERTEVVVYPPVYSLGGATFERTLGLDSGQRSEFDRLREYVPGDSLRDVHWKSSAKHDDLLVTEFSDPVGDEGLSIAAQSTEGHADEMAAGAATVLVGALRAGLTTAMTVPAGSIEAGHGQRHRQRALELLARTSSGDVDETAWNRADVRIRADATGVSVSLGDAVHELAELTTTRDNPLVAEGVS</sequence>
<dbReference type="PANTHER" id="PTHR34351:SF1">
    <property type="entry name" value="SLR1927 PROTEIN"/>
    <property type="match status" value="1"/>
</dbReference>
<name>A0A847U7E1_9EURY</name>
<accession>A0A847U7E1</accession>
<dbReference type="PANTHER" id="PTHR34351">
    <property type="entry name" value="SLR1927 PROTEIN-RELATED"/>
    <property type="match status" value="1"/>
</dbReference>
<evidence type="ECO:0000313" key="2">
    <source>
        <dbReference type="Proteomes" id="UP000608662"/>
    </source>
</evidence>
<dbReference type="RefSeq" id="WP_170092837.1">
    <property type="nucleotide sequence ID" value="NZ_WOYG01000001.1"/>
</dbReference>
<protein>
    <submittedName>
        <fullName evidence="1">DUF58 domain-containing protein</fullName>
    </submittedName>
</protein>
<dbReference type="EMBL" id="WOYG01000001">
    <property type="protein sequence ID" value="NLV08889.1"/>
    <property type="molecule type" value="Genomic_DNA"/>
</dbReference>